<gene>
    <name evidence="2" type="ORF">ER308_16720</name>
</gene>
<protein>
    <submittedName>
        <fullName evidence="2">Alpha/beta hydrolase</fullName>
    </submittedName>
</protein>
<reference evidence="2 3" key="1">
    <citation type="submission" date="2019-01" db="EMBL/GenBank/DDBJ databases">
        <title>Egibacter rhizosphaerae EGI 80759T.</title>
        <authorList>
            <person name="Chen D.-D."/>
            <person name="Tian Y."/>
            <person name="Jiao J.-Y."/>
            <person name="Zhang X.-T."/>
            <person name="Zhang Y.-G."/>
            <person name="Zhang Y."/>
            <person name="Xiao M."/>
            <person name="Shu W.-S."/>
            <person name="Li W.-J."/>
        </authorList>
    </citation>
    <scope>NUCLEOTIDE SEQUENCE [LARGE SCALE GENOMIC DNA]</scope>
    <source>
        <strain evidence="2 3">EGI 80759</strain>
    </source>
</reference>
<dbReference type="OrthoDB" id="9773549at2"/>
<name>A0A411YIE0_9ACTN</name>
<feature type="domain" description="AB hydrolase-1" evidence="1">
    <location>
        <begin position="4"/>
        <end position="214"/>
    </location>
</feature>
<dbReference type="Gene3D" id="3.40.50.1820">
    <property type="entry name" value="alpha/beta hydrolase"/>
    <property type="match status" value="1"/>
</dbReference>
<dbReference type="Proteomes" id="UP000291469">
    <property type="component" value="Chromosome"/>
</dbReference>
<dbReference type="InterPro" id="IPR052897">
    <property type="entry name" value="Sec-Metab_Biosynth_Hydrolase"/>
</dbReference>
<dbReference type="InterPro" id="IPR029058">
    <property type="entry name" value="AB_hydrolase_fold"/>
</dbReference>
<dbReference type="GO" id="GO:0016787">
    <property type="term" value="F:hydrolase activity"/>
    <property type="evidence" value="ECO:0007669"/>
    <property type="project" value="UniProtKB-KW"/>
</dbReference>
<proteinExistence type="predicted"/>
<evidence type="ECO:0000313" key="2">
    <source>
        <dbReference type="EMBL" id="QBI21054.1"/>
    </source>
</evidence>
<evidence type="ECO:0000259" key="1">
    <source>
        <dbReference type="Pfam" id="PF12697"/>
    </source>
</evidence>
<organism evidence="2 3">
    <name type="scientific">Egibacter rhizosphaerae</name>
    <dbReference type="NCBI Taxonomy" id="1670831"/>
    <lineage>
        <taxon>Bacteria</taxon>
        <taxon>Bacillati</taxon>
        <taxon>Actinomycetota</taxon>
        <taxon>Nitriliruptoria</taxon>
        <taxon>Egibacterales</taxon>
        <taxon>Egibacteraceae</taxon>
        <taxon>Egibacter</taxon>
    </lineage>
</organism>
<accession>A0A411YIE0</accession>
<dbReference type="Pfam" id="PF12697">
    <property type="entry name" value="Abhydrolase_6"/>
    <property type="match status" value="1"/>
</dbReference>
<dbReference type="InterPro" id="IPR000073">
    <property type="entry name" value="AB_hydrolase_1"/>
</dbReference>
<dbReference type="AlphaFoldDB" id="A0A411YIE0"/>
<dbReference type="PANTHER" id="PTHR37017:SF11">
    <property type="entry name" value="ESTERASE_LIPASE_THIOESTERASE DOMAIN-CONTAINING PROTEIN"/>
    <property type="match status" value="1"/>
</dbReference>
<dbReference type="SUPFAM" id="SSF53474">
    <property type="entry name" value="alpha/beta-Hydrolases"/>
    <property type="match status" value="1"/>
</dbReference>
<dbReference type="PANTHER" id="PTHR37017">
    <property type="entry name" value="AB HYDROLASE-1 DOMAIN-CONTAINING PROTEIN-RELATED"/>
    <property type="match status" value="1"/>
</dbReference>
<sequence length="223" mass="24158">MNDIVLLHGTTAGQASYAPFAAALSNRGWTVHGVDLPVDRPEWRADEHAAFLAEHLDEVDRPVVLGHSGAGLILEAVGHALDAAHLVWLAAYIPADGMSLVDEDLTAVFNADWLGVDPTSDPEAAAFFLYHDCDDETFQWALPRQRLWHPGAAAEVAMHRGEDVRASTVLVASQDRTIRPDWLRRAARDRLGVEPIEVDTGHCPHVSCPDGLAEIVNSAIAGQ</sequence>
<dbReference type="RefSeq" id="WP_131156047.1">
    <property type="nucleotide sequence ID" value="NZ_CP036402.1"/>
</dbReference>
<keyword evidence="3" id="KW-1185">Reference proteome</keyword>
<keyword evidence="2" id="KW-0378">Hydrolase</keyword>
<dbReference type="EMBL" id="CP036402">
    <property type="protein sequence ID" value="QBI21054.1"/>
    <property type="molecule type" value="Genomic_DNA"/>
</dbReference>
<evidence type="ECO:0000313" key="3">
    <source>
        <dbReference type="Proteomes" id="UP000291469"/>
    </source>
</evidence>
<dbReference type="KEGG" id="erz:ER308_16720"/>